<evidence type="ECO:0000259" key="1">
    <source>
        <dbReference type="Pfam" id="PF06985"/>
    </source>
</evidence>
<dbReference type="EMBL" id="ML977316">
    <property type="protein sequence ID" value="KAF2118915.1"/>
    <property type="molecule type" value="Genomic_DNA"/>
</dbReference>
<dbReference type="InterPro" id="IPR052895">
    <property type="entry name" value="HetReg/Transcr_Mod"/>
</dbReference>
<organism evidence="2 3">
    <name type="scientific">Lophiotrema nucula</name>
    <dbReference type="NCBI Taxonomy" id="690887"/>
    <lineage>
        <taxon>Eukaryota</taxon>
        <taxon>Fungi</taxon>
        <taxon>Dikarya</taxon>
        <taxon>Ascomycota</taxon>
        <taxon>Pezizomycotina</taxon>
        <taxon>Dothideomycetes</taxon>
        <taxon>Pleosporomycetidae</taxon>
        <taxon>Pleosporales</taxon>
        <taxon>Lophiotremataceae</taxon>
        <taxon>Lophiotrema</taxon>
    </lineage>
</organism>
<dbReference type="Pfam" id="PF06985">
    <property type="entry name" value="HET"/>
    <property type="match status" value="1"/>
</dbReference>
<feature type="domain" description="Heterokaryon incompatibility" evidence="1">
    <location>
        <begin position="33"/>
        <end position="151"/>
    </location>
</feature>
<dbReference type="PANTHER" id="PTHR24148">
    <property type="entry name" value="ANKYRIN REPEAT DOMAIN-CONTAINING PROTEIN 39 HOMOLOG-RELATED"/>
    <property type="match status" value="1"/>
</dbReference>
<dbReference type="AlphaFoldDB" id="A0A6A5ZI40"/>
<proteinExistence type="predicted"/>
<dbReference type="OrthoDB" id="3477286at2759"/>
<gene>
    <name evidence="2" type="ORF">BDV96DRAFT_367183</name>
</gene>
<evidence type="ECO:0000313" key="2">
    <source>
        <dbReference type="EMBL" id="KAF2118915.1"/>
    </source>
</evidence>
<reference evidence="2" key="1">
    <citation type="journal article" date="2020" name="Stud. Mycol.">
        <title>101 Dothideomycetes genomes: a test case for predicting lifestyles and emergence of pathogens.</title>
        <authorList>
            <person name="Haridas S."/>
            <person name="Albert R."/>
            <person name="Binder M."/>
            <person name="Bloem J."/>
            <person name="Labutti K."/>
            <person name="Salamov A."/>
            <person name="Andreopoulos B."/>
            <person name="Baker S."/>
            <person name="Barry K."/>
            <person name="Bills G."/>
            <person name="Bluhm B."/>
            <person name="Cannon C."/>
            <person name="Castanera R."/>
            <person name="Culley D."/>
            <person name="Daum C."/>
            <person name="Ezra D."/>
            <person name="Gonzalez J."/>
            <person name="Henrissat B."/>
            <person name="Kuo A."/>
            <person name="Liang C."/>
            <person name="Lipzen A."/>
            <person name="Lutzoni F."/>
            <person name="Magnuson J."/>
            <person name="Mondo S."/>
            <person name="Nolan M."/>
            <person name="Ohm R."/>
            <person name="Pangilinan J."/>
            <person name="Park H.-J."/>
            <person name="Ramirez L."/>
            <person name="Alfaro M."/>
            <person name="Sun H."/>
            <person name="Tritt A."/>
            <person name="Yoshinaga Y."/>
            <person name="Zwiers L.-H."/>
            <person name="Turgeon B."/>
            <person name="Goodwin S."/>
            <person name="Spatafora J."/>
            <person name="Crous P."/>
            <person name="Grigoriev I."/>
        </authorList>
    </citation>
    <scope>NUCLEOTIDE SEQUENCE</scope>
    <source>
        <strain evidence="2">CBS 627.86</strain>
    </source>
</reference>
<sequence length="613" mass="70350">MEAQYLSGWFRAKWIALCIIQLLKEADRSPIVGIRMLRVTETLMAALKHLRLKNKPRKFWVDAICINQDDKDELNLQVPLMSKIYSEAQNVCVWLGERDDTSSLAMKLLPKIRDLEDFEEIIDSKTTSEEWDALIKLMQKEWFRRRWVVQEIALARRASIYCGKDELSWSDFSEAIALFQDGAHLVNAKFKGDAAYRNEPDYVGNVSEYPASRLVAATSRVVRKSEDNDVMMKVESLEYLVSTLTPFEATESADSIYAVLSLAKDVPGYSKVIAPTATIDTTIDTTAANGITENNQRIEKETREGRLVSKVVQRFRKVAEKYPVDYKKPFTTICTDFLDFVFRTSHSLDMICRPWAPKTETALPSWILTLWDETHVQHRKYKTMIRKRADILVGAPGQGVYSASGRYPAFHKITTKEEHGQMRTVLTVEGFVLDVIAKRDDAASAAVVPESWFEIGGWDRDREEPLPEAFWRTLVADRDHEGRNPPAFYPLACKHALGYFHNRSDSVDVMRVADRLDETVLKRFIQRLQAVIWGRRLARTKRDKFLSLVPSKTVEKDLICIVAGISVPVILRQRTSGPGYEFIGEAYVHGMMDGEAFEVKRRLELEWERLELY</sequence>
<protein>
    <submittedName>
        <fullName evidence="2">Heterokaryon incompatibility protein-domain-containing protein</fullName>
    </submittedName>
</protein>
<name>A0A6A5ZI40_9PLEO</name>
<keyword evidence="3" id="KW-1185">Reference proteome</keyword>
<dbReference type="Proteomes" id="UP000799770">
    <property type="component" value="Unassembled WGS sequence"/>
</dbReference>
<dbReference type="InterPro" id="IPR010730">
    <property type="entry name" value="HET"/>
</dbReference>
<dbReference type="PANTHER" id="PTHR24148:SF64">
    <property type="entry name" value="HETEROKARYON INCOMPATIBILITY DOMAIN-CONTAINING PROTEIN"/>
    <property type="match status" value="1"/>
</dbReference>
<accession>A0A6A5ZI40</accession>
<dbReference type="Pfam" id="PF26639">
    <property type="entry name" value="Het-6_barrel"/>
    <property type="match status" value="1"/>
</dbReference>
<evidence type="ECO:0000313" key="3">
    <source>
        <dbReference type="Proteomes" id="UP000799770"/>
    </source>
</evidence>